<dbReference type="OrthoDB" id="43645at2759"/>
<organism evidence="1 2">
    <name type="scientific">Thalassiosira oceanica</name>
    <name type="common">Marine diatom</name>
    <dbReference type="NCBI Taxonomy" id="159749"/>
    <lineage>
        <taxon>Eukaryota</taxon>
        <taxon>Sar</taxon>
        <taxon>Stramenopiles</taxon>
        <taxon>Ochrophyta</taxon>
        <taxon>Bacillariophyta</taxon>
        <taxon>Coscinodiscophyceae</taxon>
        <taxon>Thalassiosirophycidae</taxon>
        <taxon>Thalassiosirales</taxon>
        <taxon>Thalassiosiraceae</taxon>
        <taxon>Thalassiosira</taxon>
    </lineage>
</organism>
<evidence type="ECO:0000313" key="1">
    <source>
        <dbReference type="EMBL" id="EJK76828.1"/>
    </source>
</evidence>
<evidence type="ECO:0000313" key="2">
    <source>
        <dbReference type="Proteomes" id="UP000266841"/>
    </source>
</evidence>
<dbReference type="SUPFAM" id="SSF50814">
    <property type="entry name" value="Lipocalins"/>
    <property type="match status" value="1"/>
</dbReference>
<reference evidence="1 2" key="1">
    <citation type="journal article" date="2012" name="Genome Biol.">
        <title>Genome and low-iron response of an oceanic diatom adapted to chronic iron limitation.</title>
        <authorList>
            <person name="Lommer M."/>
            <person name="Specht M."/>
            <person name="Roy A.S."/>
            <person name="Kraemer L."/>
            <person name="Andreson R."/>
            <person name="Gutowska M.A."/>
            <person name="Wolf J."/>
            <person name="Bergner S.V."/>
            <person name="Schilhabel M.B."/>
            <person name="Klostermeier U.C."/>
            <person name="Beiko R.G."/>
            <person name="Rosenstiel P."/>
            <person name="Hippler M."/>
            <person name="Laroche J."/>
        </authorList>
    </citation>
    <scope>NUCLEOTIDE SEQUENCE [LARGE SCALE GENOMIC DNA]</scope>
    <source>
        <strain evidence="1 2">CCMP1005</strain>
    </source>
</reference>
<feature type="non-terminal residue" evidence="1">
    <location>
        <position position="1"/>
    </location>
</feature>
<keyword evidence="2" id="KW-1185">Reference proteome</keyword>
<accession>K0TDP4</accession>
<sequence length="314" mass="34179">IPDGPISIGIGGMASAAAWPRDEERRMICDCAPQVAEPYFADSGSTVSLKKWAGSKRRSLVLHMYLPLPQSASCDVSLSSAPTHNGREIKSRLSVYSDESTAGFHQHINLLSCEGFATESSIPLNTQIVRNAIPPDGEPGDAGNSSFSLGSMSGTWVLDKKRGEPSMRGYLETMGVTAIAIEAHEKAELDHETYHTIDWQNQNFKIKKLSRVTDLELDLKLGIEHSQNLPDNRVKTILATSENPTQSIKIVSRLPTMNGMASVVDTKTLQRDGSGTLILVQTLVITNERSGATNTTTRYFLPHQGEISRASTAK</sequence>
<name>K0TDP4_THAOC</name>
<dbReference type="eggNOG" id="ENOG502T7ND">
    <property type="taxonomic scope" value="Eukaryota"/>
</dbReference>
<dbReference type="InterPro" id="IPR012674">
    <property type="entry name" value="Calycin"/>
</dbReference>
<dbReference type="Gene3D" id="2.40.128.20">
    <property type="match status" value="1"/>
</dbReference>
<gene>
    <name evidence="1" type="ORF">THAOC_01387</name>
</gene>
<dbReference type="EMBL" id="AGNL01001651">
    <property type="protein sequence ID" value="EJK76828.1"/>
    <property type="molecule type" value="Genomic_DNA"/>
</dbReference>
<dbReference type="AlphaFoldDB" id="K0TDP4"/>
<comment type="caution">
    <text evidence="1">The sequence shown here is derived from an EMBL/GenBank/DDBJ whole genome shotgun (WGS) entry which is preliminary data.</text>
</comment>
<dbReference type="Proteomes" id="UP000266841">
    <property type="component" value="Unassembled WGS sequence"/>
</dbReference>
<protein>
    <submittedName>
        <fullName evidence="1">Uncharacterized protein</fullName>
    </submittedName>
</protein>
<proteinExistence type="predicted"/>